<dbReference type="EMBL" id="BMAU01021435">
    <property type="protein sequence ID" value="GFY36010.1"/>
    <property type="molecule type" value="Genomic_DNA"/>
</dbReference>
<evidence type="ECO:0000313" key="2">
    <source>
        <dbReference type="Proteomes" id="UP000887159"/>
    </source>
</evidence>
<keyword evidence="2" id="KW-1185">Reference proteome</keyword>
<name>A0A8X6WJQ0_TRICX</name>
<dbReference type="AlphaFoldDB" id="A0A8X6WJQ0"/>
<proteinExistence type="predicted"/>
<comment type="caution">
    <text evidence="1">The sequence shown here is derived from an EMBL/GenBank/DDBJ whole genome shotgun (WGS) entry which is preliminary data.</text>
</comment>
<sequence length="119" mass="13532">MTSQRARLISFEQMNSFAALLSAFLVEGLASDSSTKVLNTNLEQMNIVVTDYIFDGCYKLRGTMSQIQTNYIVLSYHNRMMKPSTLIQEMIAVIQKSVADIQENRKDTMSSELCSQQYL</sequence>
<dbReference type="Proteomes" id="UP000887159">
    <property type="component" value="Unassembled WGS sequence"/>
</dbReference>
<accession>A0A8X6WJQ0</accession>
<protein>
    <submittedName>
        <fullName evidence="1">Uncharacterized protein</fullName>
    </submittedName>
</protein>
<gene>
    <name evidence="1" type="ORF">TNCV_4843821</name>
</gene>
<organism evidence="1 2">
    <name type="scientific">Trichonephila clavipes</name>
    <name type="common">Golden silk orbweaver</name>
    <name type="synonym">Nephila clavipes</name>
    <dbReference type="NCBI Taxonomy" id="2585209"/>
    <lineage>
        <taxon>Eukaryota</taxon>
        <taxon>Metazoa</taxon>
        <taxon>Ecdysozoa</taxon>
        <taxon>Arthropoda</taxon>
        <taxon>Chelicerata</taxon>
        <taxon>Arachnida</taxon>
        <taxon>Araneae</taxon>
        <taxon>Araneomorphae</taxon>
        <taxon>Entelegynae</taxon>
        <taxon>Araneoidea</taxon>
        <taxon>Nephilidae</taxon>
        <taxon>Trichonephila</taxon>
    </lineage>
</organism>
<reference evidence="1" key="1">
    <citation type="submission" date="2020-08" db="EMBL/GenBank/DDBJ databases">
        <title>Multicomponent nature underlies the extraordinary mechanical properties of spider dragline silk.</title>
        <authorList>
            <person name="Kono N."/>
            <person name="Nakamura H."/>
            <person name="Mori M."/>
            <person name="Yoshida Y."/>
            <person name="Ohtoshi R."/>
            <person name="Malay A.D."/>
            <person name="Moran D.A.P."/>
            <person name="Tomita M."/>
            <person name="Numata K."/>
            <person name="Arakawa K."/>
        </authorList>
    </citation>
    <scope>NUCLEOTIDE SEQUENCE</scope>
</reference>
<evidence type="ECO:0000313" key="1">
    <source>
        <dbReference type="EMBL" id="GFY36010.1"/>
    </source>
</evidence>